<dbReference type="InterPro" id="IPR010071">
    <property type="entry name" value="AA_adenyl_dom"/>
</dbReference>
<evidence type="ECO:0000259" key="4">
    <source>
        <dbReference type="PROSITE" id="PS50075"/>
    </source>
</evidence>
<dbReference type="FunFam" id="1.10.1200.10:FF:000016">
    <property type="entry name" value="Non-ribosomal peptide synthase"/>
    <property type="match status" value="1"/>
</dbReference>
<dbReference type="GO" id="GO:0003824">
    <property type="term" value="F:catalytic activity"/>
    <property type="evidence" value="ECO:0007669"/>
    <property type="project" value="InterPro"/>
</dbReference>
<dbReference type="PROSITE" id="PS00012">
    <property type="entry name" value="PHOSPHOPANTETHEINE"/>
    <property type="match status" value="1"/>
</dbReference>
<keyword evidence="3" id="KW-0597">Phosphoprotein</keyword>
<dbReference type="FunFam" id="3.30.300.30:FF:000010">
    <property type="entry name" value="Enterobactin synthetase component F"/>
    <property type="match status" value="1"/>
</dbReference>
<evidence type="ECO:0000313" key="6">
    <source>
        <dbReference type="Proteomes" id="UP000306145"/>
    </source>
</evidence>
<dbReference type="RefSeq" id="WP_139587063.1">
    <property type="nucleotide sequence ID" value="NZ_VDFY01000230.1"/>
</dbReference>
<dbReference type="PANTHER" id="PTHR45527">
    <property type="entry name" value="NONRIBOSOMAL PEPTIDE SYNTHETASE"/>
    <property type="match status" value="1"/>
</dbReference>
<dbReference type="FunFam" id="2.30.38.10:FF:000001">
    <property type="entry name" value="Non-ribosomal peptide synthetase PvdI"/>
    <property type="match status" value="1"/>
</dbReference>
<dbReference type="GO" id="GO:0043041">
    <property type="term" value="P:amino acid activation for nonribosomal peptide biosynthetic process"/>
    <property type="evidence" value="ECO:0007669"/>
    <property type="project" value="TreeGrafter"/>
</dbReference>
<dbReference type="Gene3D" id="3.30.559.30">
    <property type="entry name" value="Nonribosomal peptide synthetase, condensation domain"/>
    <property type="match status" value="1"/>
</dbReference>
<evidence type="ECO:0000256" key="1">
    <source>
        <dbReference type="ARBA" id="ARBA00001957"/>
    </source>
</evidence>
<keyword evidence="6" id="KW-1185">Reference proteome</keyword>
<comment type="cofactor">
    <cofactor evidence="1">
        <name>pantetheine 4'-phosphate</name>
        <dbReference type="ChEBI" id="CHEBI:47942"/>
    </cofactor>
</comment>
<dbReference type="Pfam" id="PF00501">
    <property type="entry name" value="AMP-binding"/>
    <property type="match status" value="1"/>
</dbReference>
<evidence type="ECO:0000256" key="3">
    <source>
        <dbReference type="ARBA" id="ARBA00022553"/>
    </source>
</evidence>
<dbReference type="Pfam" id="PF13193">
    <property type="entry name" value="AMP-binding_C"/>
    <property type="match status" value="1"/>
</dbReference>
<dbReference type="GO" id="GO:0044550">
    <property type="term" value="P:secondary metabolite biosynthetic process"/>
    <property type="evidence" value="ECO:0007669"/>
    <property type="project" value="TreeGrafter"/>
</dbReference>
<comment type="caution">
    <text evidence="5">The sequence shown here is derived from an EMBL/GenBank/DDBJ whole genome shotgun (WGS) entry which is preliminary data.</text>
</comment>
<dbReference type="Gene3D" id="3.30.300.30">
    <property type="match status" value="1"/>
</dbReference>
<dbReference type="AlphaFoldDB" id="A0A5C4QGW3"/>
<reference evidence="5 6" key="1">
    <citation type="submission" date="2019-06" db="EMBL/GenBank/DDBJ databases">
        <title>Micromonospora ordensis sp. nov., isolated from deep marine sediment.</title>
        <authorList>
            <person name="Veyisoglu A."/>
            <person name="Carro L."/>
            <person name="Klenk H.-P."/>
            <person name="Sahin N."/>
        </authorList>
    </citation>
    <scope>NUCLEOTIDE SEQUENCE [LARGE SCALE GENOMIC DNA]</scope>
    <source>
        <strain evidence="5 6">S2509</strain>
    </source>
</reference>
<dbReference type="InterPro" id="IPR025110">
    <property type="entry name" value="AMP-bd_C"/>
</dbReference>
<feature type="domain" description="Carrier" evidence="4">
    <location>
        <begin position="995"/>
        <end position="1070"/>
    </location>
</feature>
<organism evidence="5 6">
    <name type="scientific">Micromonospora orduensis</name>
    <dbReference type="NCBI Taxonomy" id="1420891"/>
    <lineage>
        <taxon>Bacteria</taxon>
        <taxon>Bacillati</taxon>
        <taxon>Actinomycetota</taxon>
        <taxon>Actinomycetes</taxon>
        <taxon>Micromonosporales</taxon>
        <taxon>Micromonosporaceae</taxon>
        <taxon>Micromonospora</taxon>
    </lineage>
</organism>
<dbReference type="CDD" id="cd19540">
    <property type="entry name" value="LCL_NRPS-like"/>
    <property type="match status" value="1"/>
</dbReference>
<dbReference type="GO" id="GO:0072330">
    <property type="term" value="P:monocarboxylic acid biosynthetic process"/>
    <property type="evidence" value="ECO:0007669"/>
    <property type="project" value="UniProtKB-ARBA"/>
</dbReference>
<evidence type="ECO:0000313" key="5">
    <source>
        <dbReference type="EMBL" id="TNH23990.1"/>
    </source>
</evidence>
<dbReference type="SUPFAM" id="SSF52777">
    <property type="entry name" value="CoA-dependent acyltransferases"/>
    <property type="match status" value="2"/>
</dbReference>
<dbReference type="GO" id="GO:0031177">
    <property type="term" value="F:phosphopantetheine binding"/>
    <property type="evidence" value="ECO:0007669"/>
    <property type="project" value="InterPro"/>
</dbReference>
<dbReference type="Proteomes" id="UP000306145">
    <property type="component" value="Unassembled WGS sequence"/>
</dbReference>
<dbReference type="SUPFAM" id="SSF47336">
    <property type="entry name" value="ACP-like"/>
    <property type="match status" value="1"/>
</dbReference>
<dbReference type="OrthoDB" id="2472181at2"/>
<accession>A0A5C4QGW3</accession>
<dbReference type="NCBIfam" id="TIGR01733">
    <property type="entry name" value="AA-adenyl-dom"/>
    <property type="match status" value="1"/>
</dbReference>
<dbReference type="InterPro" id="IPR020806">
    <property type="entry name" value="PKS_PP-bd"/>
</dbReference>
<dbReference type="GO" id="GO:0008610">
    <property type="term" value="P:lipid biosynthetic process"/>
    <property type="evidence" value="ECO:0007669"/>
    <property type="project" value="UniProtKB-ARBA"/>
</dbReference>
<dbReference type="Gene3D" id="3.40.50.12780">
    <property type="entry name" value="N-terminal domain of ligase-like"/>
    <property type="match status" value="1"/>
</dbReference>
<dbReference type="CDD" id="cd05930">
    <property type="entry name" value="A_NRPS"/>
    <property type="match status" value="1"/>
</dbReference>
<dbReference type="EMBL" id="VDFY01000230">
    <property type="protein sequence ID" value="TNH23990.1"/>
    <property type="molecule type" value="Genomic_DNA"/>
</dbReference>
<dbReference type="Pfam" id="PF00668">
    <property type="entry name" value="Condensation"/>
    <property type="match status" value="1"/>
</dbReference>
<dbReference type="SMART" id="SM00823">
    <property type="entry name" value="PKS_PP"/>
    <property type="match status" value="1"/>
</dbReference>
<dbReference type="InterPro" id="IPR006162">
    <property type="entry name" value="Ppantetheine_attach_site"/>
</dbReference>
<dbReference type="InterPro" id="IPR036736">
    <property type="entry name" value="ACP-like_sf"/>
</dbReference>
<dbReference type="Pfam" id="PF00550">
    <property type="entry name" value="PP-binding"/>
    <property type="match status" value="1"/>
</dbReference>
<protein>
    <submittedName>
        <fullName evidence="5">Amino acid adenylation domain-containing protein</fullName>
    </submittedName>
</protein>
<dbReference type="InterPro" id="IPR045851">
    <property type="entry name" value="AMP-bd_C_sf"/>
</dbReference>
<keyword evidence="2" id="KW-0596">Phosphopantetheine</keyword>
<dbReference type="GO" id="GO:0005829">
    <property type="term" value="C:cytosol"/>
    <property type="evidence" value="ECO:0007669"/>
    <property type="project" value="TreeGrafter"/>
</dbReference>
<sequence>MTTAAERRPQLLRAERPARIPLSFAQQRMWFLHRYGESGSAYNLTYLWRLDGAVDEQALGRALRDVMIRHEALRTIFPEEAGEPAQQVLDPAALTTPLTVRQVAAPEVDSVVRELADREFALRNEPPFRAALLISGPRVSHLALFIHHIACDGWSGGLLARDLSTAYRARIAGTVPDWAALPVQYVDYTIWQQALLGTDQQPSELAAEQLRYWTETLDGAPELITLPLDRPRPSVASYRGRTTELTIPPGLHNDLVELAAERGCTLFMVLHAALAAVLSVYGAGPDVVLGTAFAGRNDRALEPLVGFFVDTLVLRLDLSGDPTFGDLLDRARDADLAAFTHQDVPFERVVQAVKPERSSAHHPLFQVFFAFDDGETTNELRLADVVSTPLPEPVNTAKFDLSVDFFQELREDGSVAGVRTVFEYATDLFDPATVEQLGARLLRLLTVASADPDVPIGRLNLLTAAERRQQLKEWNGPVTDEPPLDLVALVRQIAEQRPEAIAVSGQKEHVTYRELAWTAARIAGELRAAGARPDTLVAVLSHRTPWYVAAVLGVLGAGCGFMPVDVSTGVSRAGQMLEDGEVGLLLAATDLLDRAESIAAAAALPVQVLAPGSGLADPAGFTCQPSRDELAYAVFTSGSTGRPKGVLVPHRGLANHLRAIIELYELDERDVLMFNAPLTFDVSIWQSLTLLAVGGRIHTVDDDLARDPVALAECCADQGVTVLQIVPSLLRAVLEACDETPRLADRMAGLRLMLAHGEELTPDLVSRWHRQVPGVPLANVYGPAECSDDVSIALLDKDVTGPSGRASIGKPLINTSVFVLDDRLALVPAGVTGELYVAGAGLARGYAGRAALTAERFIPNPFGPPGQRMYHTGDLVRWNPNGELEFLGRADGQVKIRGFRIELGEIEYHLRSVPGVDQATVIVREDRPGDRRLVAYFTADGHLPVSSLRTAAEESMPNYMVPAAFVELAEMPLTGNGKLDVRALPAPDHSGGGREPSSPEEHQLCALFGEILGVERVGADDSFFELGGHSLLATRLLNRVRAVMGAEVSVRDIFDAPTVAGLASTLAGRRRSSRPALRRRTREGELL</sequence>
<proteinExistence type="predicted"/>
<dbReference type="InterPro" id="IPR009081">
    <property type="entry name" value="PP-bd_ACP"/>
</dbReference>
<gene>
    <name evidence="5" type="ORF">FHG89_26145</name>
</gene>
<dbReference type="InterPro" id="IPR001242">
    <property type="entry name" value="Condensation_dom"/>
</dbReference>
<dbReference type="InterPro" id="IPR042099">
    <property type="entry name" value="ANL_N_sf"/>
</dbReference>
<dbReference type="InterPro" id="IPR023213">
    <property type="entry name" value="CAT-like_dom_sf"/>
</dbReference>
<dbReference type="SUPFAM" id="SSF56801">
    <property type="entry name" value="Acetyl-CoA synthetase-like"/>
    <property type="match status" value="1"/>
</dbReference>
<dbReference type="Gene3D" id="3.30.559.10">
    <property type="entry name" value="Chloramphenicol acetyltransferase-like domain"/>
    <property type="match status" value="1"/>
</dbReference>
<name>A0A5C4QGW3_9ACTN</name>
<dbReference type="InterPro" id="IPR000873">
    <property type="entry name" value="AMP-dep_synth/lig_dom"/>
</dbReference>
<dbReference type="PANTHER" id="PTHR45527:SF1">
    <property type="entry name" value="FATTY ACID SYNTHASE"/>
    <property type="match status" value="1"/>
</dbReference>
<evidence type="ECO:0000256" key="2">
    <source>
        <dbReference type="ARBA" id="ARBA00022450"/>
    </source>
</evidence>
<dbReference type="Gene3D" id="3.40.50.1820">
    <property type="entry name" value="alpha/beta hydrolase"/>
    <property type="match status" value="1"/>
</dbReference>
<dbReference type="PROSITE" id="PS50075">
    <property type="entry name" value="CARRIER"/>
    <property type="match status" value="1"/>
</dbReference>
<dbReference type="InterPro" id="IPR029058">
    <property type="entry name" value="AB_hydrolase_fold"/>
</dbReference>